<dbReference type="InterPro" id="IPR010982">
    <property type="entry name" value="Lambda_DNA-bd_dom_sf"/>
</dbReference>
<feature type="domain" description="HTH cro/C1-type" evidence="1">
    <location>
        <begin position="37"/>
        <end position="62"/>
    </location>
</feature>
<dbReference type="InterPro" id="IPR001387">
    <property type="entry name" value="Cro/C1-type_HTH"/>
</dbReference>
<proteinExistence type="predicted"/>
<dbReference type="SUPFAM" id="SSF47413">
    <property type="entry name" value="lambda repressor-like DNA-binding domains"/>
    <property type="match status" value="1"/>
</dbReference>
<keyword evidence="3" id="KW-1185">Reference proteome</keyword>
<name>A0A9W6QVA4_9PSEU</name>
<protein>
    <recommendedName>
        <fullName evidence="1">HTH cro/C1-type domain-containing protein</fullName>
    </recommendedName>
</protein>
<dbReference type="PANTHER" id="PTHR43236">
    <property type="entry name" value="ANTITOXIN HIGA1"/>
    <property type="match status" value="1"/>
</dbReference>
<evidence type="ECO:0000313" key="3">
    <source>
        <dbReference type="Proteomes" id="UP001165042"/>
    </source>
</evidence>
<dbReference type="InterPro" id="IPR052345">
    <property type="entry name" value="Rad_response_metalloprotease"/>
</dbReference>
<dbReference type="CDD" id="cd00093">
    <property type="entry name" value="HTH_XRE"/>
    <property type="match status" value="1"/>
</dbReference>
<dbReference type="RefSeq" id="WP_285613464.1">
    <property type="nucleotide sequence ID" value="NZ_BSSD01000016.1"/>
</dbReference>
<comment type="caution">
    <text evidence="2">The sequence shown here is derived from an EMBL/GenBank/DDBJ whole genome shotgun (WGS) entry which is preliminary data.</text>
</comment>
<reference evidence="2" key="1">
    <citation type="submission" date="2023-02" db="EMBL/GenBank/DDBJ databases">
        <title>Actinokineospora globicatena NBRC 15670.</title>
        <authorList>
            <person name="Ichikawa N."/>
            <person name="Sato H."/>
            <person name="Tonouchi N."/>
        </authorList>
    </citation>
    <scope>NUCLEOTIDE SEQUENCE</scope>
    <source>
        <strain evidence="2">NBRC 15670</strain>
    </source>
</reference>
<evidence type="ECO:0000259" key="1">
    <source>
        <dbReference type="PROSITE" id="PS50943"/>
    </source>
</evidence>
<dbReference type="EMBL" id="BSSD01000016">
    <property type="protein sequence ID" value="GLW95758.1"/>
    <property type="molecule type" value="Genomic_DNA"/>
</dbReference>
<dbReference type="AlphaFoldDB" id="A0A9W6QVA4"/>
<dbReference type="Proteomes" id="UP001165042">
    <property type="component" value="Unassembled WGS sequence"/>
</dbReference>
<dbReference type="PROSITE" id="PS50943">
    <property type="entry name" value="HTH_CROC1"/>
    <property type="match status" value="1"/>
</dbReference>
<organism evidence="2 3">
    <name type="scientific">Actinokineospora globicatena</name>
    <dbReference type="NCBI Taxonomy" id="103729"/>
    <lineage>
        <taxon>Bacteria</taxon>
        <taxon>Bacillati</taxon>
        <taxon>Actinomycetota</taxon>
        <taxon>Actinomycetes</taxon>
        <taxon>Pseudonocardiales</taxon>
        <taxon>Pseudonocardiaceae</taxon>
        <taxon>Actinokineospora</taxon>
    </lineage>
</organism>
<sequence>MPSEPFDPPRLTMARRLAGLGVGPLSERVGVDVEPFELGQAHPGAATLRDLARALDVPVAFFHPGRPRLHLDLARTSLPRGADRTAAALELLWEVLCEVRQHVDLPAARFGPPTFPTALAHRVRTAWGVPTGPLPGLIEHLEDQGVLVAYVPGTGCAAELPGHTVIGVVATMSQVELRWSVAEQFGHLLTGTGQASATAFAAELLLPADALTCAGRDPVELAAGFGVPMDRLVRRARGLGIRLRAVAGDALTVLNAEQSRNGAIRDGRLPVDEPSMLIEAARMAFADPVTELSATLRVPPRTVTGLLGIVPAVVGRHLTAVR</sequence>
<evidence type="ECO:0000313" key="2">
    <source>
        <dbReference type="EMBL" id="GLW95758.1"/>
    </source>
</evidence>
<dbReference type="GO" id="GO:0003677">
    <property type="term" value="F:DNA binding"/>
    <property type="evidence" value="ECO:0007669"/>
    <property type="project" value="InterPro"/>
</dbReference>
<gene>
    <name evidence="2" type="ORF">Aglo03_65740</name>
</gene>
<accession>A0A9W6QVA4</accession>
<dbReference type="PANTHER" id="PTHR43236:SF1">
    <property type="entry name" value="BLL7220 PROTEIN"/>
    <property type="match status" value="1"/>
</dbReference>